<dbReference type="EMBL" id="JAJJMB010015001">
    <property type="protein sequence ID" value="KAI3856474.1"/>
    <property type="molecule type" value="Genomic_DNA"/>
</dbReference>
<gene>
    <name evidence="2" type="ORF">MKW98_008926</name>
</gene>
<sequence length="136" mass="15637">MQCLKNFKESIHVFDDEVVTLKDNSVIYAAGNTQLDNKVVSKDNQNDKLAKLKFVNNCFFSQTDRDGDKPENNFEDRYEDLLESDDEGNGLKDGSQANGPGCNLGPSLYEKMYVEELQNAEEEEFFFLMMIKFQRP</sequence>
<feature type="region of interest" description="Disordered" evidence="1">
    <location>
        <begin position="62"/>
        <end position="101"/>
    </location>
</feature>
<protein>
    <submittedName>
        <fullName evidence="2">Uncharacterized protein</fullName>
    </submittedName>
</protein>
<evidence type="ECO:0000313" key="2">
    <source>
        <dbReference type="EMBL" id="KAI3856474.1"/>
    </source>
</evidence>
<feature type="compositionally biased region" description="Basic and acidic residues" evidence="1">
    <location>
        <begin position="63"/>
        <end position="80"/>
    </location>
</feature>
<comment type="caution">
    <text evidence="2">The sequence shown here is derived from an EMBL/GenBank/DDBJ whole genome shotgun (WGS) entry which is preliminary data.</text>
</comment>
<evidence type="ECO:0000256" key="1">
    <source>
        <dbReference type="SAM" id="MobiDB-lite"/>
    </source>
</evidence>
<reference evidence="2" key="1">
    <citation type="submission" date="2022-04" db="EMBL/GenBank/DDBJ databases">
        <title>A functionally conserved STORR gene fusion in Papaver species that diverged 16.8 million years ago.</title>
        <authorList>
            <person name="Catania T."/>
        </authorList>
    </citation>
    <scope>NUCLEOTIDE SEQUENCE</scope>
    <source>
        <strain evidence="2">S-188037</strain>
    </source>
</reference>
<organism evidence="2 3">
    <name type="scientific">Papaver atlanticum</name>
    <dbReference type="NCBI Taxonomy" id="357466"/>
    <lineage>
        <taxon>Eukaryota</taxon>
        <taxon>Viridiplantae</taxon>
        <taxon>Streptophyta</taxon>
        <taxon>Embryophyta</taxon>
        <taxon>Tracheophyta</taxon>
        <taxon>Spermatophyta</taxon>
        <taxon>Magnoliopsida</taxon>
        <taxon>Ranunculales</taxon>
        <taxon>Papaveraceae</taxon>
        <taxon>Papaveroideae</taxon>
        <taxon>Papaver</taxon>
    </lineage>
</organism>
<dbReference type="AlphaFoldDB" id="A0AAD4S2E4"/>
<dbReference type="Proteomes" id="UP001202328">
    <property type="component" value="Unassembled WGS sequence"/>
</dbReference>
<name>A0AAD4S2E4_9MAGN</name>
<accession>A0AAD4S2E4</accession>
<evidence type="ECO:0000313" key="3">
    <source>
        <dbReference type="Proteomes" id="UP001202328"/>
    </source>
</evidence>
<keyword evidence="3" id="KW-1185">Reference proteome</keyword>
<proteinExistence type="predicted"/>